<keyword evidence="1" id="KW-0812">Transmembrane</keyword>
<evidence type="ECO:0000313" key="3">
    <source>
        <dbReference type="Proteomes" id="UP001212189"/>
    </source>
</evidence>
<dbReference type="RefSeq" id="WP_187008662.1">
    <property type="nucleotide sequence ID" value="NZ_CP114976.1"/>
</dbReference>
<name>A0AAE9VQ95_9GAMM</name>
<gene>
    <name evidence="2" type="ORF">O6P33_04465</name>
</gene>
<dbReference type="NCBIfam" id="NF047765">
    <property type="entry name" value="LIC_13387_fam"/>
    <property type="match status" value="1"/>
</dbReference>
<protein>
    <submittedName>
        <fullName evidence="2">Uncharacterized protein</fullName>
    </submittedName>
</protein>
<feature type="transmembrane region" description="Helical" evidence="1">
    <location>
        <begin position="60"/>
        <end position="82"/>
    </location>
</feature>
<dbReference type="EMBL" id="CP114976">
    <property type="protein sequence ID" value="WBE26093.1"/>
    <property type="molecule type" value="Genomic_DNA"/>
</dbReference>
<evidence type="ECO:0000256" key="1">
    <source>
        <dbReference type="SAM" id="Phobius"/>
    </source>
</evidence>
<feature type="transmembrane region" description="Helical" evidence="1">
    <location>
        <begin position="116"/>
        <end position="134"/>
    </location>
</feature>
<dbReference type="KEGG" id="dce:O6P33_04465"/>
<evidence type="ECO:0000313" key="2">
    <source>
        <dbReference type="EMBL" id="WBE26093.1"/>
    </source>
</evidence>
<dbReference type="Proteomes" id="UP001212189">
    <property type="component" value="Chromosome"/>
</dbReference>
<feature type="transmembrane region" description="Helical" evidence="1">
    <location>
        <begin position="6"/>
        <end position="27"/>
    </location>
</feature>
<accession>A0AAE9VQ95</accession>
<keyword evidence="1" id="KW-0472">Membrane</keyword>
<reference evidence="2 3" key="1">
    <citation type="submission" date="2022-12" db="EMBL/GenBank/DDBJ databases">
        <title>Coexistence and Characterization of a Novel Tigecycline Resistance gene tet(X) variant and blaNDM-1 in a Pseudomonas caeni Isolate of Chicken Origin.</title>
        <authorList>
            <person name="Lu X."/>
            <person name="Zhang L."/>
            <person name="Li R."/>
            <person name="Wang Z."/>
        </authorList>
    </citation>
    <scope>NUCLEOTIDE SEQUENCE [LARGE SCALE GENOMIC DNA]</scope>
    <source>
        <strain evidence="2 3">CE14</strain>
    </source>
</reference>
<keyword evidence="3" id="KW-1185">Reference proteome</keyword>
<dbReference type="AlphaFoldDB" id="A0AAE9VQ95"/>
<sequence length="136" mass="15369">MIAKLLWEIGASLQMLIGVAHVLGTLYSQLLHPEDKNLIEKMKSTLLNVDKKATQWNAWIFFNLAFGLCLFMVGLFSCVLAYEDLEIIKGFTVLTLGIVVCSMLITFFAQRLAIRKVRTVFVIVTVLYLVSILLNQ</sequence>
<keyword evidence="1" id="KW-1133">Transmembrane helix</keyword>
<proteinExistence type="predicted"/>
<organism evidence="2 3">
    <name type="scientific">Denitrificimonas caeni</name>
    <dbReference type="NCBI Taxonomy" id="521720"/>
    <lineage>
        <taxon>Bacteria</taxon>
        <taxon>Pseudomonadati</taxon>
        <taxon>Pseudomonadota</taxon>
        <taxon>Gammaproteobacteria</taxon>
        <taxon>Pseudomonadales</taxon>
        <taxon>Pseudomonadaceae</taxon>
        <taxon>Denitrificimonas</taxon>
    </lineage>
</organism>
<feature type="transmembrane region" description="Helical" evidence="1">
    <location>
        <begin position="88"/>
        <end position="109"/>
    </location>
</feature>
<dbReference type="InterPro" id="IPR058068">
    <property type="entry name" value="LIC_13387-like"/>
</dbReference>